<feature type="domain" description="DNA methylase adenine-specific" evidence="1">
    <location>
        <begin position="149"/>
        <end position="249"/>
    </location>
</feature>
<name>A0A839DYH9_9PSEU</name>
<dbReference type="PANTHER" id="PTHR42998:SF1">
    <property type="entry name" value="TYPE I RESTRICTION ENZYME HINDI METHYLASE SUBUNIT"/>
    <property type="match status" value="1"/>
</dbReference>
<organism evidence="2 3">
    <name type="scientific">Halosaccharopolyspora lacisalsi</name>
    <dbReference type="NCBI Taxonomy" id="1000566"/>
    <lineage>
        <taxon>Bacteria</taxon>
        <taxon>Bacillati</taxon>
        <taxon>Actinomycetota</taxon>
        <taxon>Actinomycetes</taxon>
        <taxon>Pseudonocardiales</taxon>
        <taxon>Pseudonocardiaceae</taxon>
        <taxon>Halosaccharopolyspora</taxon>
    </lineage>
</organism>
<dbReference type="Pfam" id="PF02384">
    <property type="entry name" value="N6_Mtase"/>
    <property type="match status" value="1"/>
</dbReference>
<accession>A0A839DYH9</accession>
<comment type="caution">
    <text evidence="2">The sequence shown here is derived from an EMBL/GenBank/DDBJ whole genome shotgun (WGS) entry which is preliminary data.</text>
</comment>
<keyword evidence="3" id="KW-1185">Reference proteome</keyword>
<protein>
    <recommendedName>
        <fullName evidence="1">DNA methylase adenine-specific domain-containing protein</fullName>
    </recommendedName>
</protein>
<dbReference type="InterPro" id="IPR003356">
    <property type="entry name" value="DNA_methylase_A-5"/>
</dbReference>
<evidence type="ECO:0000259" key="1">
    <source>
        <dbReference type="Pfam" id="PF02384"/>
    </source>
</evidence>
<dbReference type="SUPFAM" id="SSF53335">
    <property type="entry name" value="S-adenosyl-L-methionine-dependent methyltransferases"/>
    <property type="match status" value="1"/>
</dbReference>
<dbReference type="InterPro" id="IPR029063">
    <property type="entry name" value="SAM-dependent_MTases_sf"/>
</dbReference>
<evidence type="ECO:0000313" key="3">
    <source>
        <dbReference type="Proteomes" id="UP000569329"/>
    </source>
</evidence>
<evidence type="ECO:0000313" key="2">
    <source>
        <dbReference type="EMBL" id="MBA8823818.1"/>
    </source>
</evidence>
<dbReference type="Gene3D" id="3.40.50.150">
    <property type="entry name" value="Vaccinia Virus protein VP39"/>
    <property type="match status" value="1"/>
</dbReference>
<dbReference type="PANTHER" id="PTHR42998">
    <property type="entry name" value="TYPE I RESTRICTION ENZYME HINDVIIP M PROTEIN-RELATED"/>
    <property type="match status" value="1"/>
</dbReference>
<dbReference type="AlphaFoldDB" id="A0A839DYH9"/>
<dbReference type="InterPro" id="IPR052916">
    <property type="entry name" value="Type-I_RE_MTase_Subunit"/>
</dbReference>
<dbReference type="EMBL" id="JACGWZ010000001">
    <property type="protein sequence ID" value="MBA8823818.1"/>
    <property type="molecule type" value="Genomic_DNA"/>
</dbReference>
<dbReference type="GO" id="GO:0008170">
    <property type="term" value="F:N-methyltransferase activity"/>
    <property type="evidence" value="ECO:0007669"/>
    <property type="project" value="InterPro"/>
</dbReference>
<dbReference type="Proteomes" id="UP000569329">
    <property type="component" value="Unassembled WGS sequence"/>
</dbReference>
<proteinExistence type="predicted"/>
<dbReference type="PRINTS" id="PR00507">
    <property type="entry name" value="N12N6MTFRASE"/>
</dbReference>
<dbReference type="GO" id="GO:0003677">
    <property type="term" value="F:DNA binding"/>
    <property type="evidence" value="ECO:0007669"/>
    <property type="project" value="InterPro"/>
</dbReference>
<dbReference type="RefSeq" id="WP_182543062.1">
    <property type="nucleotide sequence ID" value="NZ_JACGWZ010000001.1"/>
</dbReference>
<sequence>MGTGNRVPRDSQHRAVAIGEAVDAAWHRAHSAGRLDVPLSVVAALALLRQHDSNGPDPAEQLRGLTTDDFFGLVRQVWTEVANARPDLVTALYPLIAWCFDEPDRQVRAAAHATATAAMKAGQLEVTGTDARHEVDVLGVVLALLKSRSAKGARGQFYTPAPLVEAAARFLTPDEGQTVSDPAVGTGGLFRAVAGALRATGRDPTTVTWAGCDVDELAVAAAAVNSLLWNLGPRVLLYAGDVLAEPDWIAHARAQRAEILHLTDTVRRDKQLLIALDRLTDPCEEVGQQPTE</sequence>
<gene>
    <name evidence="2" type="ORF">FHX42_001147</name>
</gene>
<reference evidence="2 3" key="1">
    <citation type="submission" date="2020-07" db="EMBL/GenBank/DDBJ databases">
        <title>Sequencing the genomes of 1000 actinobacteria strains.</title>
        <authorList>
            <person name="Klenk H.-P."/>
        </authorList>
    </citation>
    <scope>NUCLEOTIDE SEQUENCE [LARGE SCALE GENOMIC DNA]</scope>
    <source>
        <strain evidence="2 3">DSM 45975</strain>
    </source>
</reference>